<dbReference type="InterPro" id="IPR056195">
    <property type="entry name" value="HTH_70"/>
</dbReference>
<dbReference type="Gramene" id="LPERR06G04410.1">
    <property type="protein sequence ID" value="LPERR06G04410.1"/>
    <property type="gene ID" value="LPERR06G04410"/>
</dbReference>
<dbReference type="PROSITE" id="PS51293">
    <property type="entry name" value="SANT"/>
    <property type="match status" value="1"/>
</dbReference>
<dbReference type="InterPro" id="IPR017884">
    <property type="entry name" value="SANT_dom"/>
</dbReference>
<reference evidence="3" key="2">
    <citation type="submission" date="2013-12" db="EMBL/GenBank/DDBJ databases">
        <authorList>
            <person name="Yu Y."/>
            <person name="Lee S."/>
            <person name="de Baynast K."/>
            <person name="Wissotski M."/>
            <person name="Liu L."/>
            <person name="Talag J."/>
            <person name="Goicoechea J."/>
            <person name="Angelova A."/>
            <person name="Jetty R."/>
            <person name="Kudrna D."/>
            <person name="Golser W."/>
            <person name="Rivera L."/>
            <person name="Zhang J."/>
            <person name="Wing R."/>
        </authorList>
    </citation>
    <scope>NUCLEOTIDE SEQUENCE</scope>
</reference>
<reference evidence="2" key="3">
    <citation type="submission" date="2015-04" db="UniProtKB">
        <authorList>
            <consortium name="EnsemblPlants"/>
        </authorList>
    </citation>
    <scope>IDENTIFICATION</scope>
</reference>
<dbReference type="AlphaFoldDB" id="A0A0D9WMF9"/>
<evidence type="ECO:0000313" key="2">
    <source>
        <dbReference type="EnsemblPlants" id="LPERR06G04410.1"/>
    </source>
</evidence>
<dbReference type="HOGENOM" id="CLU_049252_1_0_1"/>
<dbReference type="InterPro" id="IPR001005">
    <property type="entry name" value="SANT/Myb"/>
</dbReference>
<proteinExistence type="predicted"/>
<reference evidence="2 3" key="1">
    <citation type="submission" date="2012-08" db="EMBL/GenBank/DDBJ databases">
        <title>Oryza genome evolution.</title>
        <authorList>
            <person name="Wing R.A."/>
        </authorList>
    </citation>
    <scope>NUCLEOTIDE SEQUENCE</scope>
</reference>
<dbReference type="CDD" id="cd00167">
    <property type="entry name" value="SANT"/>
    <property type="match status" value="1"/>
</dbReference>
<sequence length="226" mass="25738">MDPRFSGMEWTTVEMEQARWIITRLGNSLNASTGNSNGDTRHDRIVRELQSRFPSRTKHQVIDLYVDLVVEMAPQPQLVNQGSDHQHAAPNTWTTYEQRLFLRGLRVFGRGDSQNISKYLVTTKTPEQVSNHAREYFRRLENAGVLYDADPHSGSGYRHDSRHSAPATSAITAINNVDSEYCARLLYDPQVVEQFMQLQLQAQKAWDDQQIMMGADAAPMERAADN</sequence>
<dbReference type="PANTHER" id="PTHR44042">
    <property type="entry name" value="DUPLICATED HOMEODOMAIN-LIKE SUPERFAMILY PROTEIN-RELATED"/>
    <property type="match status" value="1"/>
</dbReference>
<evidence type="ECO:0000313" key="3">
    <source>
        <dbReference type="Proteomes" id="UP000032180"/>
    </source>
</evidence>
<dbReference type="Pfam" id="PF23671">
    <property type="entry name" value="HTH_70"/>
    <property type="match status" value="1"/>
</dbReference>
<organism evidence="2 3">
    <name type="scientific">Leersia perrieri</name>
    <dbReference type="NCBI Taxonomy" id="77586"/>
    <lineage>
        <taxon>Eukaryota</taxon>
        <taxon>Viridiplantae</taxon>
        <taxon>Streptophyta</taxon>
        <taxon>Embryophyta</taxon>
        <taxon>Tracheophyta</taxon>
        <taxon>Spermatophyta</taxon>
        <taxon>Magnoliopsida</taxon>
        <taxon>Liliopsida</taxon>
        <taxon>Poales</taxon>
        <taxon>Poaceae</taxon>
        <taxon>BOP clade</taxon>
        <taxon>Oryzoideae</taxon>
        <taxon>Oryzeae</taxon>
        <taxon>Oryzinae</taxon>
        <taxon>Leersia</taxon>
    </lineage>
</organism>
<evidence type="ECO:0000259" key="1">
    <source>
        <dbReference type="PROSITE" id="PS51293"/>
    </source>
</evidence>
<dbReference type="EnsemblPlants" id="LPERR06G04410.1">
    <property type="protein sequence ID" value="LPERR06G04410.1"/>
    <property type="gene ID" value="LPERR06G04410"/>
</dbReference>
<dbReference type="SUPFAM" id="SSF46689">
    <property type="entry name" value="Homeodomain-like"/>
    <property type="match status" value="1"/>
</dbReference>
<dbReference type="SMART" id="SM00717">
    <property type="entry name" value="SANT"/>
    <property type="match status" value="1"/>
</dbReference>
<dbReference type="InterPro" id="IPR009057">
    <property type="entry name" value="Homeodomain-like_sf"/>
</dbReference>
<protein>
    <recommendedName>
        <fullName evidence="1">SANT domain-containing protein</fullName>
    </recommendedName>
</protein>
<accession>A0A0D9WMF9</accession>
<dbReference type="Gene3D" id="1.10.10.60">
    <property type="entry name" value="Homeodomain-like"/>
    <property type="match status" value="1"/>
</dbReference>
<dbReference type="STRING" id="77586.A0A0D9WMF9"/>
<feature type="domain" description="SANT" evidence="1">
    <location>
        <begin position="88"/>
        <end position="141"/>
    </location>
</feature>
<name>A0A0D9WMF9_9ORYZ</name>
<dbReference type="eggNOG" id="KOG0724">
    <property type="taxonomic scope" value="Eukaryota"/>
</dbReference>
<keyword evidence="3" id="KW-1185">Reference proteome</keyword>
<dbReference type="PANTHER" id="PTHR44042:SF11">
    <property type="entry name" value="OS06G0173800 PROTEIN"/>
    <property type="match status" value="1"/>
</dbReference>
<dbReference type="Proteomes" id="UP000032180">
    <property type="component" value="Chromosome 6"/>
</dbReference>